<reference evidence="6" key="1">
    <citation type="submission" date="2024-05" db="EMBL/GenBank/DDBJ databases">
        <authorList>
            <person name="Kim S."/>
            <person name="Heo J."/>
            <person name="Choi H."/>
            <person name="Choi Y."/>
            <person name="Kwon S.-W."/>
            <person name="Kim Y."/>
        </authorList>
    </citation>
    <scope>NUCLEOTIDE SEQUENCE</scope>
    <source>
        <strain evidence="6">KACC 23698</strain>
    </source>
</reference>
<proteinExistence type="predicted"/>
<dbReference type="Pfam" id="PF17932">
    <property type="entry name" value="TetR_C_24"/>
    <property type="match status" value="1"/>
</dbReference>
<dbReference type="SUPFAM" id="SSF46689">
    <property type="entry name" value="Homeodomain-like"/>
    <property type="match status" value="1"/>
</dbReference>
<feature type="DNA-binding region" description="H-T-H motif" evidence="4">
    <location>
        <begin position="18"/>
        <end position="37"/>
    </location>
</feature>
<dbReference type="Gene3D" id="1.10.10.60">
    <property type="entry name" value="Homeodomain-like"/>
    <property type="match status" value="1"/>
</dbReference>
<keyword evidence="1" id="KW-0805">Transcription regulation</keyword>
<dbReference type="PROSITE" id="PS50977">
    <property type="entry name" value="HTH_TETR_2"/>
    <property type="match status" value="1"/>
</dbReference>
<dbReference type="InterPro" id="IPR009057">
    <property type="entry name" value="Homeodomain-like_sf"/>
</dbReference>
<dbReference type="PANTHER" id="PTHR30055">
    <property type="entry name" value="HTH-TYPE TRANSCRIPTIONAL REGULATOR RUTR"/>
    <property type="match status" value="1"/>
</dbReference>
<organism evidence="6">
    <name type="scientific">Alsobacter sp. KACC 23698</name>
    <dbReference type="NCBI Taxonomy" id="3149229"/>
    <lineage>
        <taxon>Bacteria</taxon>
        <taxon>Pseudomonadati</taxon>
        <taxon>Pseudomonadota</taxon>
        <taxon>Alphaproteobacteria</taxon>
        <taxon>Hyphomicrobiales</taxon>
        <taxon>Alsobacteraceae</taxon>
        <taxon>Alsobacter</taxon>
    </lineage>
</organism>
<dbReference type="InterPro" id="IPR041490">
    <property type="entry name" value="KstR2_TetR_C"/>
</dbReference>
<evidence type="ECO:0000256" key="4">
    <source>
        <dbReference type="PROSITE-ProRule" id="PRU00335"/>
    </source>
</evidence>
<dbReference type="PRINTS" id="PR00455">
    <property type="entry name" value="HTHTETR"/>
</dbReference>
<accession>A0AAU7JLK2</accession>
<dbReference type="Gene3D" id="1.10.357.10">
    <property type="entry name" value="Tetracycline Repressor, domain 2"/>
    <property type="match status" value="1"/>
</dbReference>
<protein>
    <submittedName>
        <fullName evidence="6">TetR/AcrR family transcriptional regulator</fullName>
    </submittedName>
</protein>
<dbReference type="EMBL" id="CP157484">
    <property type="protein sequence ID" value="XBO41076.1"/>
    <property type="molecule type" value="Genomic_DNA"/>
</dbReference>
<evidence type="ECO:0000256" key="2">
    <source>
        <dbReference type="ARBA" id="ARBA00023125"/>
    </source>
</evidence>
<feature type="domain" description="HTH tetR-type" evidence="5">
    <location>
        <begin position="1"/>
        <end position="55"/>
    </location>
</feature>
<dbReference type="Pfam" id="PF00440">
    <property type="entry name" value="TetR_N"/>
    <property type="match status" value="1"/>
</dbReference>
<gene>
    <name evidence="6" type="ORF">ABEG18_10035</name>
</gene>
<evidence type="ECO:0000256" key="3">
    <source>
        <dbReference type="ARBA" id="ARBA00023163"/>
    </source>
</evidence>
<evidence type="ECO:0000256" key="1">
    <source>
        <dbReference type="ARBA" id="ARBA00023015"/>
    </source>
</evidence>
<dbReference type="InterPro" id="IPR036271">
    <property type="entry name" value="Tet_transcr_reg_TetR-rel_C_sf"/>
</dbReference>
<keyword evidence="2 4" id="KW-0238">DNA-binding</keyword>
<sequence length="197" mass="20914">MVDAALRLFSESAYEAVQMDDVARAAGVAKPTLYRYFHTKEELFLEGLEKALGDLETEAEEAAAGAASAREGLATVIRCVIASLGRCTAAIRAFDGADTRLGERGRAVVRRRVKQIRKTIASLIARGVATGEFRPLEPDLVAVALLGAMRMTAAHTTERQQAGAARMLADLIENGLAPEAPFSGAASPLMDETVVPS</sequence>
<dbReference type="InterPro" id="IPR050109">
    <property type="entry name" value="HTH-type_TetR-like_transc_reg"/>
</dbReference>
<name>A0AAU7JLK2_9HYPH</name>
<evidence type="ECO:0000313" key="6">
    <source>
        <dbReference type="EMBL" id="XBO41076.1"/>
    </source>
</evidence>
<dbReference type="SUPFAM" id="SSF48498">
    <property type="entry name" value="Tetracyclin repressor-like, C-terminal domain"/>
    <property type="match status" value="1"/>
</dbReference>
<dbReference type="AlphaFoldDB" id="A0AAU7JLK2"/>
<dbReference type="PANTHER" id="PTHR30055:SF238">
    <property type="entry name" value="MYCOFACTOCIN BIOSYNTHESIS TRANSCRIPTIONAL REGULATOR MFTR-RELATED"/>
    <property type="match status" value="1"/>
</dbReference>
<evidence type="ECO:0000259" key="5">
    <source>
        <dbReference type="PROSITE" id="PS50977"/>
    </source>
</evidence>
<keyword evidence="3" id="KW-0804">Transcription</keyword>
<dbReference type="FunFam" id="1.10.10.60:FF:000141">
    <property type="entry name" value="TetR family transcriptional regulator"/>
    <property type="match status" value="1"/>
</dbReference>
<dbReference type="GO" id="GO:0000976">
    <property type="term" value="F:transcription cis-regulatory region binding"/>
    <property type="evidence" value="ECO:0007669"/>
    <property type="project" value="TreeGrafter"/>
</dbReference>
<dbReference type="InterPro" id="IPR001647">
    <property type="entry name" value="HTH_TetR"/>
</dbReference>
<dbReference type="GO" id="GO:0003700">
    <property type="term" value="F:DNA-binding transcription factor activity"/>
    <property type="evidence" value="ECO:0007669"/>
    <property type="project" value="TreeGrafter"/>
</dbReference>
<dbReference type="RefSeq" id="WP_406857928.1">
    <property type="nucleotide sequence ID" value="NZ_CP157484.1"/>
</dbReference>